<organism evidence="2 3">
    <name type="scientific">Pelagerythrobacter marensis</name>
    <dbReference type="NCBI Taxonomy" id="543877"/>
    <lineage>
        <taxon>Bacteria</taxon>
        <taxon>Pseudomonadati</taxon>
        <taxon>Pseudomonadota</taxon>
        <taxon>Alphaproteobacteria</taxon>
        <taxon>Sphingomonadales</taxon>
        <taxon>Erythrobacteraceae</taxon>
        <taxon>Pelagerythrobacter</taxon>
    </lineage>
</organism>
<dbReference type="InterPro" id="IPR036514">
    <property type="entry name" value="SGNH_hydro_sf"/>
</dbReference>
<keyword evidence="1" id="KW-0732">Signal</keyword>
<feature type="signal peptide" evidence="1">
    <location>
        <begin position="1"/>
        <end position="21"/>
    </location>
</feature>
<evidence type="ECO:0000313" key="2">
    <source>
        <dbReference type="EMBL" id="WWA47142.1"/>
    </source>
</evidence>
<protein>
    <submittedName>
        <fullName evidence="2">DUF4886 domain-containing protein</fullName>
    </submittedName>
</protein>
<dbReference type="RefSeq" id="WP_338446033.1">
    <property type="nucleotide sequence ID" value="NZ_CP144918.1"/>
</dbReference>
<evidence type="ECO:0000313" key="3">
    <source>
        <dbReference type="Proteomes" id="UP001335183"/>
    </source>
</evidence>
<sequence>MLRAFAMFAIALLIWVSPAAARDDARTILFIGNSFTQGAGSAVLRYRADSVEDLNEEGVGGVPALFATFAEQAGLRWKVSHELRGGSTLGFHLRERRAVIDAPWDVVVMQQYSVLDPERPGDPTETAHDAPALAAMFTRANPSVDVYLMATWSRADQVYREGGHWYRRPLAAMALDLRAAMDAIQAASPDIDGVIPVGEGWNRAIAHGIADPDPYDGRAFGKIDLWSHDQYHASAAGSYLEALIVFGYVTGIDPRTLGPDERAARDLGIATPVATALQQIAAEQLGRG</sequence>
<dbReference type="Gene3D" id="3.40.50.1110">
    <property type="entry name" value="SGNH hydrolase"/>
    <property type="match status" value="1"/>
</dbReference>
<evidence type="ECO:0000256" key="1">
    <source>
        <dbReference type="SAM" id="SignalP"/>
    </source>
</evidence>
<proteinExistence type="predicted"/>
<keyword evidence="3" id="KW-1185">Reference proteome</keyword>
<gene>
    <name evidence="2" type="ORF">V5F89_12880</name>
</gene>
<feature type="chain" id="PRO_5046056530" evidence="1">
    <location>
        <begin position="22"/>
        <end position="288"/>
    </location>
</feature>
<dbReference type="Proteomes" id="UP001335183">
    <property type="component" value="Chromosome"/>
</dbReference>
<reference evidence="2 3" key="1">
    <citation type="submission" date="2024-02" db="EMBL/GenBank/DDBJ databases">
        <title>The whole genome sequence of five bacterial samples isolated from Abu Dhabi Sabkha-shore region.</title>
        <authorList>
            <person name="Sudalaimuthuasari N."/>
            <person name="Sarfraz B."/>
            <person name="Tuyisabe J.D."/>
            <person name="Mugisha Ntwali L.D.M."/>
            <person name="Ali A.I.A.A."/>
            <person name="Almansoori S.Z.A."/>
            <person name="Alajami H.S.A."/>
            <person name="Almeqbaali A.A.S."/>
            <person name="Kundu B."/>
            <person name="Saeed E.E."/>
            <person name="Sukumarinath V."/>
            <person name="Mishra A.K."/>
            <person name="Hazzouri K.M."/>
            <person name="Almaskari R."/>
            <person name="Sharma A.K."/>
            <person name="Amiri K.M.A."/>
        </authorList>
    </citation>
    <scope>NUCLEOTIDE SEQUENCE [LARGE SCALE GENOMIC DNA]</scope>
    <source>
        <strain evidence="3">kcgeb_sd</strain>
    </source>
</reference>
<dbReference type="EMBL" id="CP144918">
    <property type="protein sequence ID" value="WWA47142.1"/>
    <property type="molecule type" value="Genomic_DNA"/>
</dbReference>
<name>A0ABZ2D480_9SPHN</name>
<dbReference type="SUPFAM" id="SSF52266">
    <property type="entry name" value="SGNH hydrolase"/>
    <property type="match status" value="1"/>
</dbReference>
<accession>A0ABZ2D480</accession>